<dbReference type="PANTHER" id="PTHR43064:SF1">
    <property type="entry name" value="SLL1489 PROTEIN"/>
    <property type="match status" value="1"/>
</dbReference>
<dbReference type="Gene3D" id="3.40.50.1970">
    <property type="match status" value="1"/>
</dbReference>
<protein>
    <recommendedName>
        <fullName evidence="1">PurE domain-containing protein</fullName>
    </recommendedName>
</protein>
<dbReference type="AlphaFoldDB" id="A0A1K1QR00"/>
<dbReference type="Proteomes" id="UP000182958">
    <property type="component" value="Unassembled WGS sequence"/>
</dbReference>
<evidence type="ECO:0000259" key="1">
    <source>
        <dbReference type="SMART" id="SM01001"/>
    </source>
</evidence>
<dbReference type="InterPro" id="IPR039476">
    <property type="entry name" value="P2CMN_synthase_LarB"/>
</dbReference>
<dbReference type="PANTHER" id="PTHR43064">
    <property type="entry name" value="PHOSPHORIBOSYLAMINOIMIDAZOLE CARBOXYLASE-RELATED"/>
    <property type="match status" value="1"/>
</dbReference>
<proteinExistence type="predicted"/>
<keyword evidence="3" id="KW-1185">Reference proteome</keyword>
<evidence type="ECO:0000313" key="3">
    <source>
        <dbReference type="Proteomes" id="UP000182958"/>
    </source>
</evidence>
<dbReference type="InterPro" id="IPR000031">
    <property type="entry name" value="PurE_dom"/>
</dbReference>
<evidence type="ECO:0000313" key="2">
    <source>
        <dbReference type="EMBL" id="SFW62105.1"/>
    </source>
</evidence>
<dbReference type="NCBIfam" id="NF033503">
    <property type="entry name" value="LarB"/>
    <property type="match status" value="1"/>
</dbReference>
<dbReference type="GO" id="GO:0006189">
    <property type="term" value="P:'de novo' IMP biosynthetic process"/>
    <property type="evidence" value="ECO:0007669"/>
    <property type="project" value="InterPro"/>
</dbReference>
<dbReference type="SMART" id="SM01001">
    <property type="entry name" value="AIRC"/>
    <property type="match status" value="1"/>
</dbReference>
<dbReference type="RefSeq" id="WP_072306949.1">
    <property type="nucleotide sequence ID" value="NZ_FPJA01000013.1"/>
</dbReference>
<organism evidence="2 3">
    <name type="scientific">Selenomonas ruminantium</name>
    <dbReference type="NCBI Taxonomy" id="971"/>
    <lineage>
        <taxon>Bacteria</taxon>
        <taxon>Bacillati</taxon>
        <taxon>Bacillota</taxon>
        <taxon>Negativicutes</taxon>
        <taxon>Selenomonadales</taxon>
        <taxon>Selenomonadaceae</taxon>
        <taxon>Selenomonas</taxon>
    </lineage>
</organism>
<accession>A0A1K1QR00</accession>
<sequence length="252" mass="27375">MKKKDIVKLLQDYKQGTLSEEEAAAKIAEVPFEEMQFAEIDHHRELRQGMPEVIYAAGKTPEQVRDIFASLYSHSDGNLLATRASREHYDKVLEKVPEAEYDETARLIYLDRDRSLQRDENHQILILTAGTSDVPVAEEARLTAYLFGNVVKTCYDCGVAGIHRLFAHLPEIKAANVIIVIAGMEGALASVVGGLTDKPVIAVPTSVGYGASFKGVAALLSMLNSCAMGVSVVNIDNGFGAGALASKINKLR</sequence>
<dbReference type="SUPFAM" id="SSF52255">
    <property type="entry name" value="N5-CAIR mutase (phosphoribosylaminoimidazole carboxylase, PurE)"/>
    <property type="match status" value="1"/>
</dbReference>
<dbReference type="GO" id="GO:0016787">
    <property type="term" value="F:hydrolase activity"/>
    <property type="evidence" value="ECO:0007669"/>
    <property type="project" value="InterPro"/>
</dbReference>
<feature type="domain" description="PurE" evidence="1">
    <location>
        <begin position="122"/>
        <end position="251"/>
    </location>
</feature>
<dbReference type="Pfam" id="PF00731">
    <property type="entry name" value="AIRC"/>
    <property type="match status" value="1"/>
</dbReference>
<dbReference type="EMBL" id="FPJA01000013">
    <property type="protein sequence ID" value="SFW62105.1"/>
    <property type="molecule type" value="Genomic_DNA"/>
</dbReference>
<name>A0A1K1QR00_SELRU</name>
<gene>
    <name evidence="2" type="ORF">SAMN02910323_0067</name>
</gene>
<reference evidence="3" key="1">
    <citation type="submission" date="2016-11" db="EMBL/GenBank/DDBJ databases">
        <authorList>
            <person name="Varghese N."/>
            <person name="Submissions S."/>
        </authorList>
    </citation>
    <scope>NUCLEOTIDE SEQUENCE [LARGE SCALE GENOMIC DNA]</scope>
    <source>
        <strain evidence="3">C3</strain>
    </source>
</reference>